<reference evidence="3" key="1">
    <citation type="submission" date="2009-09" db="EMBL/GenBank/DDBJ databases">
        <title>The complete chromosome of Alicyclobacillus acidocaldarius subsp. acidocaldarius DSM 446.</title>
        <authorList>
            <consortium name="US DOE Joint Genome Institute (JGI-PGF)"/>
            <person name="Lucas S."/>
            <person name="Copeland A."/>
            <person name="Lapidus A."/>
            <person name="Glavina del Rio T."/>
            <person name="Dalin E."/>
            <person name="Tice H."/>
            <person name="Bruce D."/>
            <person name="Goodwin L."/>
            <person name="Pitluck S."/>
            <person name="Kyrpides N."/>
            <person name="Mavromatis K."/>
            <person name="Ivanova N."/>
            <person name="Ovchinnikova G."/>
            <person name="Chertkov O."/>
            <person name="Sims D."/>
            <person name="Brettin T."/>
            <person name="Detter J.C."/>
            <person name="Han C."/>
            <person name="Larimer F."/>
            <person name="Land M."/>
            <person name="Hauser L."/>
            <person name="Markowitz V."/>
            <person name="Cheng J.-F."/>
            <person name="Hugenholtz P."/>
            <person name="Woyke T."/>
            <person name="Wu D."/>
            <person name="Pukall R."/>
            <person name="Klenk H.-P."/>
            <person name="Eisen J.A."/>
        </authorList>
    </citation>
    <scope>NUCLEOTIDE SEQUENCE [LARGE SCALE GENOMIC DNA]</scope>
    <source>
        <strain evidence="3">ATCC 27009 / DSM 446 / BCRC 14685 / JCM 5260 / KCTC 1825 / NBRC 15652 / NCIMB 11725 / NRRL B-14509 / 104-IA</strain>
    </source>
</reference>
<dbReference type="EMBL" id="CP001727">
    <property type="protein sequence ID" value="ACV58554.1"/>
    <property type="molecule type" value="Genomic_DNA"/>
</dbReference>
<reference evidence="2 3" key="2">
    <citation type="journal article" date="2010" name="Stand. Genomic Sci.">
        <title>Complete genome sequence of Alicyclobacillus acidocaldarius type strain (104-IA).</title>
        <authorList>
            <person name="Mavromatis K."/>
            <person name="Sikorski J."/>
            <person name="Lapidus A."/>
            <person name="Glavina Del Rio T."/>
            <person name="Copeland A."/>
            <person name="Tice H."/>
            <person name="Cheng J.F."/>
            <person name="Lucas S."/>
            <person name="Chen F."/>
            <person name="Nolan M."/>
            <person name="Bruce D."/>
            <person name="Goodwin L."/>
            <person name="Pitluck S."/>
            <person name="Ivanova N."/>
            <person name="Ovchinnikova G."/>
            <person name="Pati A."/>
            <person name="Chen A."/>
            <person name="Palaniappan K."/>
            <person name="Land M."/>
            <person name="Hauser L."/>
            <person name="Chang Y.J."/>
            <person name="Jeffries C.D."/>
            <person name="Chain P."/>
            <person name="Meincke L."/>
            <person name="Sims D."/>
            <person name="Chertkov O."/>
            <person name="Han C."/>
            <person name="Brettin T."/>
            <person name="Detter J.C."/>
            <person name="Wahrenburg C."/>
            <person name="Rohde M."/>
            <person name="Pukall R."/>
            <person name="Goker M."/>
            <person name="Bristow J."/>
            <person name="Eisen J.A."/>
            <person name="Markowitz V."/>
            <person name="Hugenholtz P."/>
            <person name="Klenk H.P."/>
            <person name="Kyrpides N.C."/>
        </authorList>
    </citation>
    <scope>NUCLEOTIDE SEQUENCE [LARGE SCALE GENOMIC DNA]</scope>
    <source>
        <strain evidence="3">ATCC 27009 / DSM 446 / BCRC 14685 / JCM 5260 / KCTC 1825 / NBRC 15652 / NCIMB 11725 / NRRL B-14509 / 104-IA</strain>
    </source>
</reference>
<gene>
    <name evidence="2" type="ordered locus">Aaci_1538</name>
</gene>
<protein>
    <recommendedName>
        <fullName evidence="4">Copper amine oxidase domain protein</fullName>
    </recommendedName>
</protein>
<dbReference type="eggNOG" id="COG3409">
    <property type="taxonomic scope" value="Bacteria"/>
</dbReference>
<evidence type="ECO:0008006" key="4">
    <source>
        <dbReference type="Google" id="ProtNLM"/>
    </source>
</evidence>
<dbReference type="HOGENOM" id="CLU_1923112_0_0_9"/>
<name>C8WWT2_ALIAD</name>
<evidence type="ECO:0000256" key="1">
    <source>
        <dbReference type="SAM" id="SignalP"/>
    </source>
</evidence>
<dbReference type="AlphaFoldDB" id="C8WWT2"/>
<evidence type="ECO:0000313" key="2">
    <source>
        <dbReference type="EMBL" id="ACV58554.1"/>
    </source>
</evidence>
<feature type="signal peptide" evidence="1">
    <location>
        <begin position="1"/>
        <end position="29"/>
    </location>
</feature>
<evidence type="ECO:0000313" key="3">
    <source>
        <dbReference type="Proteomes" id="UP000001917"/>
    </source>
</evidence>
<dbReference type="KEGG" id="aac:Aaci_1538"/>
<sequence>MKLNSACKWCAFTLASCGVLTQTSPMVQATTTETYTTTVVINGKTFSHPSGFVQNGTTYMPLWYVMQALKSLGFSNTWNGAGAKKVWTITSAKAPSFTLPSTSGNMSIVIGGKMFGSVPSRGVNSPFVSTV</sequence>
<accession>C8WWT2</accession>
<keyword evidence="3" id="KW-1185">Reference proteome</keyword>
<proteinExistence type="predicted"/>
<keyword evidence="1" id="KW-0732">Signal</keyword>
<organism evidence="2 3">
    <name type="scientific">Alicyclobacillus acidocaldarius subsp. acidocaldarius (strain ATCC 27009 / DSM 446 / BCRC 14685 / JCM 5260 / KCTC 1825 / NBRC 15652 / NCIMB 11725 / NRRL B-14509 / 104-IA)</name>
    <name type="common">Bacillus acidocaldarius</name>
    <dbReference type="NCBI Taxonomy" id="521098"/>
    <lineage>
        <taxon>Bacteria</taxon>
        <taxon>Bacillati</taxon>
        <taxon>Bacillota</taxon>
        <taxon>Bacilli</taxon>
        <taxon>Bacillales</taxon>
        <taxon>Alicyclobacillaceae</taxon>
        <taxon>Alicyclobacillus</taxon>
    </lineage>
</organism>
<feature type="chain" id="PRO_5002993732" description="Copper amine oxidase domain protein" evidence="1">
    <location>
        <begin position="30"/>
        <end position="131"/>
    </location>
</feature>
<dbReference type="Proteomes" id="UP000001917">
    <property type="component" value="Chromosome"/>
</dbReference>